<organism evidence="1 2">
    <name type="scientific">Rossellomorea oryzaecorticis</name>
    <dbReference type="NCBI Taxonomy" id="1396505"/>
    <lineage>
        <taxon>Bacteria</taxon>
        <taxon>Bacillati</taxon>
        <taxon>Bacillota</taxon>
        <taxon>Bacilli</taxon>
        <taxon>Bacillales</taxon>
        <taxon>Bacillaceae</taxon>
        <taxon>Rossellomorea</taxon>
    </lineage>
</organism>
<evidence type="ECO:0000313" key="1">
    <source>
        <dbReference type="EMBL" id="MEL3971229.1"/>
    </source>
</evidence>
<reference evidence="1 2" key="1">
    <citation type="submission" date="2024-04" db="EMBL/GenBank/DDBJ databases">
        <title>Bacillus oryzaecorticis sp. nov., a moderately halophilic bacterium isolated from rice husks.</title>
        <authorList>
            <person name="Zhu H.-S."/>
        </authorList>
    </citation>
    <scope>NUCLEOTIDE SEQUENCE [LARGE SCALE GENOMIC DNA]</scope>
    <source>
        <strain evidence="1 2">ZC255</strain>
    </source>
</reference>
<protein>
    <submittedName>
        <fullName evidence="1">Uncharacterized protein</fullName>
    </submittedName>
</protein>
<dbReference type="EMBL" id="JBBYAF010000004">
    <property type="protein sequence ID" value="MEL3971229.1"/>
    <property type="molecule type" value="Genomic_DNA"/>
</dbReference>
<comment type="caution">
    <text evidence="1">The sequence shown here is derived from an EMBL/GenBank/DDBJ whole genome shotgun (WGS) entry which is preliminary data.</text>
</comment>
<proteinExistence type="predicted"/>
<keyword evidence="2" id="KW-1185">Reference proteome</keyword>
<name>A0ABU9K581_9BACI</name>
<evidence type="ECO:0000313" key="2">
    <source>
        <dbReference type="Proteomes" id="UP001389717"/>
    </source>
</evidence>
<accession>A0ABU9K581</accession>
<dbReference type="RefSeq" id="WP_341980249.1">
    <property type="nucleotide sequence ID" value="NZ_JBBYAF010000004.1"/>
</dbReference>
<sequence>MIVFALFFLVVGKVEGEMIKDERAIQVPLPSFSIEILPWNSVNKMIPKKSFFTIIDVETGLSFKVQRRAGSKHADVQPVTKKDTAIMKSIYSGKWSWDRRAILIQYNDRLIPASMNGMPHGAGALQNGFPGHFCVHFYGSTTHKTPTPDLAHKLMILKAGGELHKYLYNMDPYESLHVMEIAINQHDDKLLSLVLVEGEKGTAKKLIKEIEHIDITELSLLPSEDLHPFFALEVKLKLKWISGDQTQSVKRGELIIRKAGPEDQWGIDVEALKELIH</sequence>
<gene>
    <name evidence="1" type="ORF">AAEO50_02965</name>
</gene>
<dbReference type="Proteomes" id="UP001389717">
    <property type="component" value="Unassembled WGS sequence"/>
</dbReference>